<evidence type="ECO:0000256" key="3">
    <source>
        <dbReference type="SAM" id="SignalP"/>
    </source>
</evidence>
<dbReference type="InterPro" id="IPR035992">
    <property type="entry name" value="Ricin_B-like_lectins"/>
</dbReference>
<dbReference type="GO" id="GO:0005576">
    <property type="term" value="C:extracellular region"/>
    <property type="evidence" value="ECO:0007669"/>
    <property type="project" value="InterPro"/>
</dbReference>
<dbReference type="Proteomes" id="UP001165079">
    <property type="component" value="Unassembled WGS sequence"/>
</dbReference>
<dbReference type="GO" id="GO:0008061">
    <property type="term" value="F:chitin binding"/>
    <property type="evidence" value="ECO:0007669"/>
    <property type="project" value="InterPro"/>
</dbReference>
<dbReference type="Gene3D" id="2.80.10.50">
    <property type="match status" value="1"/>
</dbReference>
<dbReference type="InterPro" id="IPR001223">
    <property type="entry name" value="Glyco_hydro18_cat"/>
</dbReference>
<dbReference type="PANTHER" id="PTHR11177:SF308">
    <property type="entry name" value="CHITINASE A"/>
    <property type="match status" value="1"/>
</dbReference>
<proteinExistence type="predicted"/>
<dbReference type="CDD" id="cd06548">
    <property type="entry name" value="GH18_chitinase"/>
    <property type="match status" value="1"/>
</dbReference>
<evidence type="ECO:0000256" key="2">
    <source>
        <dbReference type="SAM" id="MobiDB-lite"/>
    </source>
</evidence>
<gene>
    <name evidence="5" type="ORF">Afil01_28590</name>
</gene>
<evidence type="ECO:0000313" key="5">
    <source>
        <dbReference type="EMBL" id="GLZ78052.1"/>
    </source>
</evidence>
<evidence type="ECO:0000256" key="1">
    <source>
        <dbReference type="ARBA" id="ARBA00023024"/>
    </source>
</evidence>
<dbReference type="GO" id="GO:0004553">
    <property type="term" value="F:hydrolase activity, hydrolyzing O-glycosyl compounds"/>
    <property type="evidence" value="ECO:0007669"/>
    <property type="project" value="InterPro"/>
</dbReference>
<keyword evidence="1" id="KW-0624">Polysaccharide degradation</keyword>
<dbReference type="InterPro" id="IPR011583">
    <property type="entry name" value="Chitinase_II/V-like_cat"/>
</dbReference>
<dbReference type="SUPFAM" id="SSF51445">
    <property type="entry name" value="(Trans)glycosidases"/>
    <property type="match status" value="1"/>
</dbReference>
<dbReference type="Gene3D" id="3.10.50.10">
    <property type="match status" value="1"/>
</dbReference>
<keyword evidence="1" id="KW-0119">Carbohydrate metabolism</keyword>
<dbReference type="SMART" id="SM00636">
    <property type="entry name" value="Glyco_18"/>
    <property type="match status" value="1"/>
</dbReference>
<feature type="chain" id="PRO_5040800356" description="GH18 domain-containing protein" evidence="3">
    <location>
        <begin position="22"/>
        <end position="1444"/>
    </location>
</feature>
<protein>
    <recommendedName>
        <fullName evidence="4">GH18 domain-containing protein</fullName>
    </recommendedName>
</protein>
<dbReference type="PROSITE" id="PS50231">
    <property type="entry name" value="RICIN_B_LECTIN"/>
    <property type="match status" value="1"/>
</dbReference>
<dbReference type="InterPro" id="IPR050314">
    <property type="entry name" value="Glycosyl_Hydrlase_18"/>
</dbReference>
<dbReference type="InterPro" id="IPR036514">
    <property type="entry name" value="SGNH_hydro_sf"/>
</dbReference>
<comment type="caution">
    <text evidence="5">The sequence shown here is derived from an EMBL/GenBank/DDBJ whole genome shotgun (WGS) entry which is preliminary data.</text>
</comment>
<dbReference type="GO" id="GO:0030246">
    <property type="term" value="F:carbohydrate binding"/>
    <property type="evidence" value="ECO:0007669"/>
    <property type="project" value="InterPro"/>
</dbReference>
<dbReference type="InterPro" id="IPR036573">
    <property type="entry name" value="CBM_sf_5/12"/>
</dbReference>
<dbReference type="PANTHER" id="PTHR11177">
    <property type="entry name" value="CHITINASE"/>
    <property type="match status" value="1"/>
</dbReference>
<reference evidence="5" key="1">
    <citation type="submission" date="2023-03" db="EMBL/GenBank/DDBJ databases">
        <title>Actinorhabdospora filicis NBRC 111898.</title>
        <authorList>
            <person name="Ichikawa N."/>
            <person name="Sato H."/>
            <person name="Tonouchi N."/>
        </authorList>
    </citation>
    <scope>NUCLEOTIDE SEQUENCE</scope>
    <source>
        <strain evidence="5">NBRC 111898</strain>
    </source>
</reference>
<dbReference type="SUPFAM" id="SSF54556">
    <property type="entry name" value="Chitinase insertion domain"/>
    <property type="match status" value="1"/>
</dbReference>
<keyword evidence="3" id="KW-0732">Signal</keyword>
<accession>A0A9W6W3E3</accession>
<dbReference type="PROSITE" id="PS51910">
    <property type="entry name" value="GH18_2"/>
    <property type="match status" value="1"/>
</dbReference>
<dbReference type="SUPFAM" id="SSF50370">
    <property type="entry name" value="Ricin B-like lectins"/>
    <property type="match status" value="1"/>
</dbReference>
<dbReference type="CDD" id="cd12215">
    <property type="entry name" value="ChiC_BD"/>
    <property type="match status" value="1"/>
</dbReference>
<dbReference type="InterPro" id="IPR029070">
    <property type="entry name" value="Chitinase_insertion_sf"/>
</dbReference>
<organism evidence="5 6">
    <name type="scientific">Actinorhabdospora filicis</name>
    <dbReference type="NCBI Taxonomy" id="1785913"/>
    <lineage>
        <taxon>Bacteria</taxon>
        <taxon>Bacillati</taxon>
        <taxon>Actinomycetota</taxon>
        <taxon>Actinomycetes</taxon>
        <taxon>Micromonosporales</taxon>
        <taxon>Micromonosporaceae</taxon>
        <taxon>Actinorhabdospora</taxon>
    </lineage>
</organism>
<evidence type="ECO:0000259" key="4">
    <source>
        <dbReference type="PROSITE" id="PS51910"/>
    </source>
</evidence>
<keyword evidence="1" id="KW-0146">Chitin degradation</keyword>
<dbReference type="Gene3D" id="3.20.20.80">
    <property type="entry name" value="Glycosidases"/>
    <property type="match status" value="1"/>
</dbReference>
<feature type="domain" description="GH18" evidence="4">
    <location>
        <begin position="623"/>
        <end position="1097"/>
    </location>
</feature>
<evidence type="ECO:0000313" key="6">
    <source>
        <dbReference type="Proteomes" id="UP001165079"/>
    </source>
</evidence>
<dbReference type="Gene3D" id="2.10.10.20">
    <property type="entry name" value="Carbohydrate-binding module superfamily 5/12"/>
    <property type="match status" value="1"/>
</dbReference>
<name>A0A9W6W3E3_9ACTN</name>
<dbReference type="GO" id="GO:0006032">
    <property type="term" value="P:chitin catabolic process"/>
    <property type="evidence" value="ECO:0007669"/>
    <property type="project" value="UniProtKB-KW"/>
</dbReference>
<feature type="signal peptide" evidence="3">
    <location>
        <begin position="1"/>
        <end position="21"/>
    </location>
</feature>
<feature type="region of interest" description="Disordered" evidence="2">
    <location>
        <begin position="551"/>
        <end position="597"/>
    </location>
</feature>
<dbReference type="SUPFAM" id="SSF51055">
    <property type="entry name" value="Carbohydrate binding domain"/>
    <property type="match status" value="1"/>
</dbReference>
<dbReference type="Pfam" id="PF06483">
    <property type="entry name" value="ChiC"/>
    <property type="match status" value="1"/>
</dbReference>
<sequence>MLVIALFATLLTTGFPLPAAAADDKLPAIVSLGDSFISGEGGRWQGNGYGGAAGRLSSAYGTDRAAYNCNPEIWCSFDPAGRVYGNTYVNGPDGPGKGCHRSNVAEILGTEWAGVPPDRRFNLACSGAVTADVTSRVYSGEAPQTLRLRALAETYHLKAIVLSIGGNDLNFSPIISQCAQAFFFGYAFPSRCEAANRGTMPERLATVRERITATVNEIRRVMTAAGQEPGTYKLIVQSYPGPIADGDSNPYDETMTRYNTGGCPFYNSDSTWARRTLVPQISDMIQRAVADARAPGEGFNPIFLDLQDAFRGHELCSRDARQADSGNSLQNPVNPAYAEWIRWVSKTQGDLQESIHPNAYGQQVLSRCLTILQNDPTGGVDFACYGTPGRFIDGVSVNAVPAATPLDDGEALIQNGTDGNLLDNFTGADGNGVITDLPASAPGQEWTLSHGVDGKFSLRSVADGRYLYANSSTWLAELSERNVLDWYAEQLPNGVLIRTDTQMVPDSGPLQGGMCLTHDPVFDHGPGDILGRPRVGLEKCDAADPRMRWIVNQDDDSGPAPQPPMVRPRADIEPNRPGPFTTDPASQPGCRPDGMTPTPGVNTPYCLAYDGDGRELLGSTFDRRVVGYFTGWRDGSDGGHAYRPGDIPWGQVTHVNYAFATVGGDNRISLGDSGPGNPHTGKTWPGVPGAEMDPSLPYQGNLNLLTRYKKEHPRVKTLISVGGWADSGGFYGLTVNPDGSVNQAAIDGFADSTVDFLRQYGFDGADIDYEYPTALPDTGNPADWGTANPRRAGLTAGYNALMKTLREKLDAAAAADGHYYLLTAAGSGSGYLVRGMADFSALQYLDFVNDMSYDLHGSWNGFVGPNAPLYDDGRDAELISAGVYDEAEYGKTGYFNADWSYHYYRGALQSGRINLGLPYYTRGWKNVTGGVGNGLWGSAELPDQAACQPGTGDNGGRVPCGSGATGVDNIWHDKAADGSEIGAGSNPMWHAKNLERGITPRYLGAYGLNPDENQVSGYTRHWDDTLKASWLWNESSRTFLSTEDEQAIAAKADYVRDKSIGGVMIWELAGDYECPDEGECAPGYTMTNLLDDKLRPAGVYDAVRTERGLPSEVLDVGVELVDYPTAMADMWPMKPKLRITNNTTKTLAKGTTVSFDVPTSTPALIKDGGGAELPGIEPGHTGPNAGGLRGDFHRVTITLGYCEDIWPGAVRDIALQYYLPITGPANIVFGINGSSFGSTSDHRKDVTVVDPPEASSACQAPEWDSSRDYEPGGSVKWTLWDKGDGNWQVEYKGGIVMDHHPGEHRAHLVGAEDGNGNQLWRISDVGDGWYGITNNGLCLTAGTHGGDLTLEQCGFADTQRWRLEPVTGDNASPVHGGRYRFVAESGAAAEAAGGSAVPGTPVLAGDPSGEAGTTVWWNGRFWRALWWTQPGEEPGVSPAWKPLT</sequence>
<dbReference type="GO" id="GO:0005975">
    <property type="term" value="P:carbohydrate metabolic process"/>
    <property type="evidence" value="ECO:0007669"/>
    <property type="project" value="InterPro"/>
</dbReference>
<dbReference type="SUPFAM" id="SSF52266">
    <property type="entry name" value="SGNH hydrolase"/>
    <property type="match status" value="1"/>
</dbReference>
<dbReference type="CDD" id="cd00161">
    <property type="entry name" value="beta-trefoil_Ricin-like"/>
    <property type="match status" value="1"/>
</dbReference>
<dbReference type="EMBL" id="BSTX01000002">
    <property type="protein sequence ID" value="GLZ78052.1"/>
    <property type="molecule type" value="Genomic_DNA"/>
</dbReference>
<dbReference type="Pfam" id="PF00704">
    <property type="entry name" value="Glyco_hydro_18"/>
    <property type="match status" value="1"/>
</dbReference>
<dbReference type="InterPro" id="IPR017853">
    <property type="entry name" value="GH"/>
</dbReference>
<keyword evidence="6" id="KW-1185">Reference proteome</keyword>
<dbReference type="Gene3D" id="3.40.50.1110">
    <property type="entry name" value="SGNH hydrolase"/>
    <property type="match status" value="1"/>
</dbReference>
<dbReference type="InterPro" id="IPR009470">
    <property type="entry name" value="Chi_C"/>
</dbReference>